<dbReference type="SUPFAM" id="SSF56349">
    <property type="entry name" value="DNA breaking-rejoining enzymes"/>
    <property type="match status" value="1"/>
</dbReference>
<dbReference type="InterPro" id="IPR050090">
    <property type="entry name" value="Tyrosine_recombinase_XerCD"/>
</dbReference>
<name>A0A5C6CGK7_9BACT</name>
<keyword evidence="4" id="KW-0233">DNA recombination</keyword>
<dbReference type="GO" id="GO:0006310">
    <property type="term" value="P:DNA recombination"/>
    <property type="evidence" value="ECO:0007669"/>
    <property type="project" value="UniProtKB-KW"/>
</dbReference>
<dbReference type="PANTHER" id="PTHR30349">
    <property type="entry name" value="PHAGE INTEGRASE-RELATED"/>
    <property type="match status" value="1"/>
</dbReference>
<keyword evidence="3 5" id="KW-0238">DNA-binding</keyword>
<evidence type="ECO:0000256" key="3">
    <source>
        <dbReference type="ARBA" id="ARBA00023125"/>
    </source>
</evidence>
<dbReference type="InterPro" id="IPR013762">
    <property type="entry name" value="Integrase-like_cat_sf"/>
</dbReference>
<dbReference type="GO" id="GO:0003677">
    <property type="term" value="F:DNA binding"/>
    <property type="evidence" value="ECO:0007669"/>
    <property type="project" value="UniProtKB-UniRule"/>
</dbReference>
<dbReference type="Gene3D" id="1.10.443.10">
    <property type="entry name" value="Intergrase catalytic core"/>
    <property type="match status" value="1"/>
</dbReference>
<organism evidence="8 9">
    <name type="scientific">Novipirellula galeiformis</name>
    <dbReference type="NCBI Taxonomy" id="2528004"/>
    <lineage>
        <taxon>Bacteria</taxon>
        <taxon>Pseudomonadati</taxon>
        <taxon>Planctomycetota</taxon>
        <taxon>Planctomycetia</taxon>
        <taxon>Pirellulales</taxon>
        <taxon>Pirellulaceae</taxon>
        <taxon>Novipirellula</taxon>
    </lineage>
</organism>
<evidence type="ECO:0000256" key="5">
    <source>
        <dbReference type="PROSITE-ProRule" id="PRU01248"/>
    </source>
</evidence>
<keyword evidence="2" id="KW-0229">DNA integration</keyword>
<dbReference type="EMBL" id="SJPT01000005">
    <property type="protein sequence ID" value="TWU22376.1"/>
    <property type="molecule type" value="Genomic_DNA"/>
</dbReference>
<evidence type="ECO:0000313" key="8">
    <source>
        <dbReference type="EMBL" id="TWU22376.1"/>
    </source>
</evidence>
<protein>
    <submittedName>
        <fullName evidence="8">Tyrosine recombinase XerD</fullName>
    </submittedName>
</protein>
<sequence length="460" mass="52466">MNTSSHSGTSPLSTRWLGVYRDGRLYTQPRGRYAPREAIEDFLSSRLAVIDLDSIRPTAAEFMRIIRRELKINFFTFNTQSNYRSNLKSFLRWFGNAPHAITREHVRDYLEYLVDAGLDSSTVSGHLSVIRTVFDKMCFREITLGIATPRKPKRKPVILSTAEIQRLLQATPSLRDKLCLGLMYATGMRVSEVVRLRYRDIDFDRGVISVWQGKGCTDRSVTLPNSYRPLLKNLGEQHDAAEYVFPGEKRGRYLSPRTAERIMARAVKIAEIKKHATPHTLRHCFATHSYENGCDIRRIQKALGHVNLETTTIYVHIARPGEGMLPSPLDQIDSAASVDPTASVDSAIPARPIKTRDAKRAGFLRLHFKPEYDAAGDLLSSRVTIGVQNGDRPIYFTGITATMERPGFVTLSIPPEEQWSDSLRWLTREQQERFATAEFFKMLQTQITCRYLKFPRRQPV</sequence>
<feature type="domain" description="Core-binding (CB)" evidence="7">
    <location>
        <begin position="60"/>
        <end position="138"/>
    </location>
</feature>
<dbReference type="Pfam" id="PF00589">
    <property type="entry name" value="Phage_integrase"/>
    <property type="match status" value="1"/>
</dbReference>
<evidence type="ECO:0000313" key="9">
    <source>
        <dbReference type="Proteomes" id="UP000316304"/>
    </source>
</evidence>
<reference evidence="8 9" key="1">
    <citation type="submission" date="2019-02" db="EMBL/GenBank/DDBJ databases">
        <title>Deep-cultivation of Planctomycetes and their phenomic and genomic characterization uncovers novel biology.</title>
        <authorList>
            <person name="Wiegand S."/>
            <person name="Jogler M."/>
            <person name="Boedeker C."/>
            <person name="Pinto D."/>
            <person name="Vollmers J."/>
            <person name="Rivas-Marin E."/>
            <person name="Kohn T."/>
            <person name="Peeters S.H."/>
            <person name="Heuer A."/>
            <person name="Rast P."/>
            <person name="Oberbeckmann S."/>
            <person name="Bunk B."/>
            <person name="Jeske O."/>
            <person name="Meyerdierks A."/>
            <person name="Storesund J.E."/>
            <person name="Kallscheuer N."/>
            <person name="Luecker S."/>
            <person name="Lage O.M."/>
            <person name="Pohl T."/>
            <person name="Merkel B.J."/>
            <person name="Hornburger P."/>
            <person name="Mueller R.-W."/>
            <person name="Bruemmer F."/>
            <person name="Labrenz M."/>
            <person name="Spormann A.M."/>
            <person name="Op Den Camp H."/>
            <person name="Overmann J."/>
            <person name="Amann R."/>
            <person name="Jetten M.S.M."/>
            <person name="Mascher T."/>
            <person name="Medema M.H."/>
            <person name="Devos D.P."/>
            <person name="Kaster A.-K."/>
            <person name="Ovreas L."/>
            <person name="Rohde M."/>
            <person name="Galperin M.Y."/>
            <person name="Jogler C."/>
        </authorList>
    </citation>
    <scope>NUCLEOTIDE SEQUENCE [LARGE SCALE GENOMIC DNA]</scope>
    <source>
        <strain evidence="8 9">Pla52o</strain>
    </source>
</reference>
<dbReference type="AlphaFoldDB" id="A0A5C6CGK7"/>
<proteinExistence type="inferred from homology"/>
<evidence type="ECO:0000259" key="7">
    <source>
        <dbReference type="PROSITE" id="PS51900"/>
    </source>
</evidence>
<evidence type="ECO:0000259" key="6">
    <source>
        <dbReference type="PROSITE" id="PS51898"/>
    </source>
</evidence>
<dbReference type="InterPro" id="IPR004107">
    <property type="entry name" value="Integrase_SAM-like_N"/>
</dbReference>
<dbReference type="PANTHER" id="PTHR30349:SF64">
    <property type="entry name" value="PROPHAGE INTEGRASE INTD-RELATED"/>
    <property type="match status" value="1"/>
</dbReference>
<dbReference type="Pfam" id="PF13495">
    <property type="entry name" value="Phage_int_SAM_4"/>
    <property type="match status" value="1"/>
</dbReference>
<dbReference type="PROSITE" id="PS51898">
    <property type="entry name" value="TYR_RECOMBINASE"/>
    <property type="match status" value="1"/>
</dbReference>
<dbReference type="Gene3D" id="1.10.150.130">
    <property type="match status" value="1"/>
</dbReference>
<dbReference type="InterPro" id="IPR002104">
    <property type="entry name" value="Integrase_catalytic"/>
</dbReference>
<evidence type="ECO:0000256" key="1">
    <source>
        <dbReference type="ARBA" id="ARBA00008857"/>
    </source>
</evidence>
<comment type="similarity">
    <text evidence="1">Belongs to the 'phage' integrase family.</text>
</comment>
<feature type="domain" description="Tyr recombinase" evidence="6">
    <location>
        <begin position="154"/>
        <end position="330"/>
    </location>
</feature>
<evidence type="ECO:0000256" key="4">
    <source>
        <dbReference type="ARBA" id="ARBA00023172"/>
    </source>
</evidence>
<dbReference type="Proteomes" id="UP000316304">
    <property type="component" value="Unassembled WGS sequence"/>
</dbReference>
<comment type="caution">
    <text evidence="8">The sequence shown here is derived from an EMBL/GenBank/DDBJ whole genome shotgun (WGS) entry which is preliminary data.</text>
</comment>
<keyword evidence="9" id="KW-1185">Reference proteome</keyword>
<dbReference type="InterPro" id="IPR010998">
    <property type="entry name" value="Integrase_recombinase_N"/>
</dbReference>
<evidence type="ECO:0000256" key="2">
    <source>
        <dbReference type="ARBA" id="ARBA00022908"/>
    </source>
</evidence>
<dbReference type="RefSeq" id="WP_197169271.1">
    <property type="nucleotide sequence ID" value="NZ_SJPT01000005.1"/>
</dbReference>
<accession>A0A5C6CGK7</accession>
<dbReference type="PROSITE" id="PS51900">
    <property type="entry name" value="CB"/>
    <property type="match status" value="1"/>
</dbReference>
<dbReference type="GO" id="GO:0015074">
    <property type="term" value="P:DNA integration"/>
    <property type="evidence" value="ECO:0007669"/>
    <property type="project" value="UniProtKB-KW"/>
</dbReference>
<dbReference type="InterPro" id="IPR044068">
    <property type="entry name" value="CB"/>
</dbReference>
<dbReference type="InterPro" id="IPR011010">
    <property type="entry name" value="DNA_brk_join_enz"/>
</dbReference>
<gene>
    <name evidence="8" type="primary">xerD_3</name>
    <name evidence="8" type="ORF">Pla52o_34320</name>
</gene>